<keyword evidence="4" id="KW-0862">Zinc</keyword>
<protein>
    <recommendedName>
        <fullName evidence="1">protein acetyllysine N-acetyltransferase</fullName>
        <ecNumber evidence="1">2.3.1.286</ecNumber>
    </recommendedName>
</protein>
<evidence type="ECO:0000259" key="5">
    <source>
        <dbReference type="PROSITE" id="PS50305"/>
    </source>
</evidence>
<feature type="active site" description="Proton acceptor" evidence="4">
    <location>
        <position position="130"/>
    </location>
</feature>
<evidence type="ECO:0000313" key="7">
    <source>
        <dbReference type="Proteomes" id="UP001180845"/>
    </source>
</evidence>
<evidence type="ECO:0000256" key="2">
    <source>
        <dbReference type="ARBA" id="ARBA00022679"/>
    </source>
</evidence>
<dbReference type="Gene3D" id="3.40.50.1220">
    <property type="entry name" value="TPP-binding domain"/>
    <property type="match status" value="1"/>
</dbReference>
<reference evidence="6" key="1">
    <citation type="submission" date="2023-07" db="EMBL/GenBank/DDBJ databases">
        <title>Sequencing the genomes of 1000 actinobacteria strains.</title>
        <authorList>
            <person name="Klenk H.-P."/>
        </authorList>
    </citation>
    <scope>NUCLEOTIDE SEQUENCE</scope>
    <source>
        <strain evidence="6">DSM 45977</strain>
    </source>
</reference>
<gene>
    <name evidence="6" type="ORF">JOF55_004605</name>
</gene>
<dbReference type="InterPro" id="IPR029035">
    <property type="entry name" value="DHS-like_NAD/FAD-binding_dom"/>
</dbReference>
<keyword evidence="2" id="KW-0808">Transferase</keyword>
<proteinExistence type="predicted"/>
<feature type="binding site" evidence="4">
    <location>
        <position position="166"/>
    </location>
    <ligand>
        <name>Zn(2+)</name>
        <dbReference type="ChEBI" id="CHEBI:29105"/>
    </ligand>
</feature>
<dbReference type="InterPro" id="IPR003000">
    <property type="entry name" value="Sirtuin"/>
</dbReference>
<feature type="domain" description="Deacetylase sirtuin-type" evidence="5">
    <location>
        <begin position="2"/>
        <end position="263"/>
    </location>
</feature>
<dbReference type="InterPro" id="IPR026590">
    <property type="entry name" value="Ssirtuin_cat_dom"/>
</dbReference>
<dbReference type="RefSeq" id="WP_310278175.1">
    <property type="nucleotide sequence ID" value="NZ_JAVDXW010000001.1"/>
</dbReference>
<keyword evidence="3" id="KW-0520">NAD</keyword>
<comment type="caution">
    <text evidence="6">The sequence shown here is derived from an EMBL/GenBank/DDBJ whole genome shotgun (WGS) entry which is preliminary data.</text>
</comment>
<dbReference type="Gene3D" id="3.30.1600.10">
    <property type="entry name" value="SIR2/SIRT2 'Small Domain"/>
    <property type="match status" value="1"/>
</dbReference>
<dbReference type="AlphaFoldDB" id="A0AAE3ZKB4"/>
<keyword evidence="6" id="KW-0378">Hydrolase</keyword>
<keyword evidence="4" id="KW-0479">Metal-binding</keyword>
<dbReference type="PANTHER" id="PTHR11085:SF4">
    <property type="entry name" value="NAD-DEPENDENT PROTEIN DEACYLASE"/>
    <property type="match status" value="1"/>
</dbReference>
<evidence type="ECO:0000313" key="6">
    <source>
        <dbReference type="EMBL" id="MDR7304424.1"/>
    </source>
</evidence>
<organism evidence="6 7">
    <name type="scientific">Haloactinomyces albus</name>
    <dbReference type="NCBI Taxonomy" id="1352928"/>
    <lineage>
        <taxon>Bacteria</taxon>
        <taxon>Bacillati</taxon>
        <taxon>Actinomycetota</taxon>
        <taxon>Actinomycetes</taxon>
        <taxon>Actinopolysporales</taxon>
        <taxon>Actinopolysporaceae</taxon>
        <taxon>Haloactinomyces</taxon>
    </lineage>
</organism>
<evidence type="ECO:0000256" key="4">
    <source>
        <dbReference type="PROSITE-ProRule" id="PRU00236"/>
    </source>
</evidence>
<feature type="binding site" evidence="4">
    <location>
        <position position="163"/>
    </location>
    <ligand>
        <name>Zn(2+)</name>
        <dbReference type="ChEBI" id="CHEBI:29105"/>
    </ligand>
</feature>
<dbReference type="GO" id="GO:0070403">
    <property type="term" value="F:NAD+ binding"/>
    <property type="evidence" value="ECO:0007669"/>
    <property type="project" value="InterPro"/>
</dbReference>
<dbReference type="Pfam" id="PF02146">
    <property type="entry name" value="SIR2"/>
    <property type="match status" value="1"/>
</dbReference>
<dbReference type="InterPro" id="IPR026591">
    <property type="entry name" value="Sirtuin_cat_small_dom_sf"/>
</dbReference>
<feature type="binding site" evidence="4">
    <location>
        <position position="138"/>
    </location>
    <ligand>
        <name>Zn(2+)</name>
        <dbReference type="ChEBI" id="CHEBI:29105"/>
    </ligand>
</feature>
<dbReference type="GO" id="GO:0017136">
    <property type="term" value="F:histone deacetylase activity, NAD-dependent"/>
    <property type="evidence" value="ECO:0007669"/>
    <property type="project" value="TreeGrafter"/>
</dbReference>
<dbReference type="PROSITE" id="PS50305">
    <property type="entry name" value="SIRTUIN"/>
    <property type="match status" value="1"/>
</dbReference>
<name>A0AAE3ZKB4_9ACTN</name>
<dbReference type="InterPro" id="IPR050134">
    <property type="entry name" value="NAD-dep_sirtuin_deacylases"/>
</dbReference>
<dbReference type="Proteomes" id="UP001180845">
    <property type="component" value="Unassembled WGS sequence"/>
</dbReference>
<dbReference type="SUPFAM" id="SSF52467">
    <property type="entry name" value="DHS-like NAD/FAD-binding domain"/>
    <property type="match status" value="1"/>
</dbReference>
<accession>A0AAE3ZKB4</accession>
<keyword evidence="7" id="KW-1185">Reference proteome</keyword>
<sequence>MAERGSDTAVELQRARELFATARRITALTGAGLSTDSGIPDFRGPRGVWTKDPNAQRLSDINSYVADADVRRQAWRSRAAHPAWDALPNAGHRAFVDLASSGRLRGVLTQNIDELHQRAGLDPDLVRELHGSMFGTVCLSCGGRGGMRETLDRVADGEADPHCLACGGMLKSATISFGQSLDEDVVRESQRAALDCDLFLTAGTSLTVFPAAGFADLAAKAGADLIICNAEPTPYDEQAAAVLRGPLTEVLPELVAVPQSMQQRSLRTWGDPGTWA</sequence>
<dbReference type="GO" id="GO:0016787">
    <property type="term" value="F:hydrolase activity"/>
    <property type="evidence" value="ECO:0007669"/>
    <property type="project" value="UniProtKB-KW"/>
</dbReference>
<dbReference type="EC" id="2.3.1.286" evidence="1"/>
<dbReference type="EMBL" id="JAVDXW010000001">
    <property type="protein sequence ID" value="MDR7304424.1"/>
    <property type="molecule type" value="Genomic_DNA"/>
</dbReference>
<dbReference type="PANTHER" id="PTHR11085">
    <property type="entry name" value="NAD-DEPENDENT PROTEIN DEACYLASE SIRTUIN-5, MITOCHONDRIAL-RELATED"/>
    <property type="match status" value="1"/>
</dbReference>
<feature type="binding site" evidence="4">
    <location>
        <position position="141"/>
    </location>
    <ligand>
        <name>Zn(2+)</name>
        <dbReference type="ChEBI" id="CHEBI:29105"/>
    </ligand>
</feature>
<dbReference type="GO" id="GO:0046872">
    <property type="term" value="F:metal ion binding"/>
    <property type="evidence" value="ECO:0007669"/>
    <property type="project" value="UniProtKB-KW"/>
</dbReference>
<evidence type="ECO:0000256" key="3">
    <source>
        <dbReference type="ARBA" id="ARBA00023027"/>
    </source>
</evidence>
<evidence type="ECO:0000256" key="1">
    <source>
        <dbReference type="ARBA" id="ARBA00012928"/>
    </source>
</evidence>